<keyword evidence="10" id="KW-1185">Reference proteome</keyword>
<dbReference type="Pfam" id="PF01810">
    <property type="entry name" value="LysE"/>
    <property type="match status" value="1"/>
</dbReference>
<sequence>MLGTVNLPEFTLGALLIVLLPGPNSMYVLSVAARKGVRRGYRAALGVLLGDTVLLTLTAAGAASLMGRSPGLFDVVKYLGAAYLAWLGVGMIRAAVQAVRRLGKTAATADGAPGAEAVAGDGAVLAGTAMATETAETATETATEPTPTTQQQQPNAAERSPLRRALIVSLLNPKAILFDLAFLSQFVSPHAVHPVAAFFLLSMIVQIFSVSYLSALILGGDRLAARFRRRRRLTASLTGGVGSLFLGFAVKLATASLG</sequence>
<evidence type="ECO:0000256" key="3">
    <source>
        <dbReference type="ARBA" id="ARBA00022475"/>
    </source>
</evidence>
<evidence type="ECO:0000313" key="10">
    <source>
        <dbReference type="Proteomes" id="UP000675781"/>
    </source>
</evidence>
<feature type="transmembrane region" description="Helical" evidence="8">
    <location>
        <begin position="195"/>
        <end position="220"/>
    </location>
</feature>
<feature type="transmembrane region" description="Helical" evidence="8">
    <location>
        <begin position="232"/>
        <end position="253"/>
    </location>
</feature>
<keyword evidence="4 8" id="KW-0812">Transmembrane</keyword>
<evidence type="ECO:0000256" key="8">
    <source>
        <dbReference type="SAM" id="Phobius"/>
    </source>
</evidence>
<evidence type="ECO:0000313" key="9">
    <source>
        <dbReference type="EMBL" id="MBR7836371.1"/>
    </source>
</evidence>
<evidence type="ECO:0000256" key="4">
    <source>
        <dbReference type="ARBA" id="ARBA00022692"/>
    </source>
</evidence>
<reference evidence="9" key="1">
    <citation type="submission" date="2021-04" db="EMBL/GenBank/DDBJ databases">
        <title>Genome based classification of Actinospica acidithermotolerans sp. nov., an actinobacterium isolated from an Indonesian hot spring.</title>
        <authorList>
            <person name="Kusuma A.B."/>
            <person name="Putra K.E."/>
            <person name="Nafisah S."/>
            <person name="Loh J."/>
            <person name="Nouioui I."/>
            <person name="Goodfellow M."/>
        </authorList>
    </citation>
    <scope>NUCLEOTIDE SEQUENCE</scope>
    <source>
        <strain evidence="9">CSCA 57</strain>
    </source>
</reference>
<comment type="subcellular location">
    <subcellularLocation>
        <location evidence="1">Cell membrane</location>
        <topology evidence="1">Multi-pass membrane protein</topology>
    </subcellularLocation>
</comment>
<keyword evidence="5 8" id="KW-1133">Transmembrane helix</keyword>
<dbReference type="PANTHER" id="PTHR30086:SF15">
    <property type="entry name" value="LEUCINE EFFLUX PROTEIN"/>
    <property type="match status" value="1"/>
</dbReference>
<evidence type="ECO:0000256" key="5">
    <source>
        <dbReference type="ARBA" id="ARBA00022989"/>
    </source>
</evidence>
<feature type="transmembrane region" description="Helical" evidence="8">
    <location>
        <begin position="78"/>
        <end position="96"/>
    </location>
</feature>
<protein>
    <submittedName>
        <fullName evidence="9">LysE family transporter</fullName>
    </submittedName>
</protein>
<comment type="similarity">
    <text evidence="2">Belongs to the Rht family.</text>
</comment>
<keyword evidence="6 8" id="KW-0472">Membrane</keyword>
<dbReference type="GO" id="GO:0015190">
    <property type="term" value="F:L-leucine transmembrane transporter activity"/>
    <property type="evidence" value="ECO:0007669"/>
    <property type="project" value="TreeGrafter"/>
</dbReference>
<comment type="caution">
    <text evidence="9">The sequence shown here is derived from an EMBL/GenBank/DDBJ whole genome shotgun (WGS) entry which is preliminary data.</text>
</comment>
<dbReference type="GO" id="GO:0015820">
    <property type="term" value="P:L-leucine transport"/>
    <property type="evidence" value="ECO:0007669"/>
    <property type="project" value="TreeGrafter"/>
</dbReference>
<feature type="region of interest" description="Disordered" evidence="7">
    <location>
        <begin position="134"/>
        <end position="158"/>
    </location>
</feature>
<keyword evidence="3" id="KW-1003">Cell membrane</keyword>
<dbReference type="PANTHER" id="PTHR30086">
    <property type="entry name" value="ARGININE EXPORTER PROTEIN ARGO"/>
    <property type="match status" value="1"/>
</dbReference>
<evidence type="ECO:0000256" key="7">
    <source>
        <dbReference type="SAM" id="MobiDB-lite"/>
    </source>
</evidence>
<evidence type="ECO:0000256" key="1">
    <source>
        <dbReference type="ARBA" id="ARBA00004651"/>
    </source>
</evidence>
<feature type="transmembrane region" description="Helical" evidence="8">
    <location>
        <begin position="12"/>
        <end position="33"/>
    </location>
</feature>
<feature type="transmembrane region" description="Helical" evidence="8">
    <location>
        <begin position="45"/>
        <end position="66"/>
    </location>
</feature>
<dbReference type="Proteomes" id="UP000675781">
    <property type="component" value="Unassembled WGS sequence"/>
</dbReference>
<gene>
    <name evidence="9" type="ORF">KDL01_24045</name>
</gene>
<accession>A0A941ES85</accession>
<feature type="transmembrane region" description="Helical" evidence="8">
    <location>
        <begin position="165"/>
        <end position="183"/>
    </location>
</feature>
<dbReference type="PIRSF" id="PIRSF006324">
    <property type="entry name" value="LeuE"/>
    <property type="match status" value="1"/>
</dbReference>
<dbReference type="EMBL" id="JAGSOG010000138">
    <property type="protein sequence ID" value="MBR7836371.1"/>
    <property type="molecule type" value="Genomic_DNA"/>
</dbReference>
<dbReference type="RefSeq" id="WP_212530850.1">
    <property type="nucleotide sequence ID" value="NZ_JAGSOG010000138.1"/>
</dbReference>
<dbReference type="InterPro" id="IPR001123">
    <property type="entry name" value="LeuE-type"/>
</dbReference>
<dbReference type="AlphaFoldDB" id="A0A941ES85"/>
<dbReference type="GO" id="GO:0005886">
    <property type="term" value="C:plasma membrane"/>
    <property type="evidence" value="ECO:0007669"/>
    <property type="project" value="UniProtKB-SubCell"/>
</dbReference>
<organism evidence="9 10">
    <name type="scientific">Actinospica durhamensis</name>
    <dbReference type="NCBI Taxonomy" id="1508375"/>
    <lineage>
        <taxon>Bacteria</taxon>
        <taxon>Bacillati</taxon>
        <taxon>Actinomycetota</taxon>
        <taxon>Actinomycetes</taxon>
        <taxon>Catenulisporales</taxon>
        <taxon>Actinospicaceae</taxon>
        <taxon>Actinospica</taxon>
    </lineage>
</organism>
<proteinExistence type="inferred from homology"/>
<evidence type="ECO:0000256" key="6">
    <source>
        <dbReference type="ARBA" id="ARBA00023136"/>
    </source>
</evidence>
<evidence type="ECO:0000256" key="2">
    <source>
        <dbReference type="ARBA" id="ARBA00007928"/>
    </source>
</evidence>
<name>A0A941ES85_9ACTN</name>